<gene>
    <name evidence="7" type="ORF">YP76_13080</name>
</gene>
<dbReference type="GO" id="GO:0009055">
    <property type="term" value="F:electron transfer activity"/>
    <property type="evidence" value="ECO:0007669"/>
    <property type="project" value="InterPro"/>
</dbReference>
<dbReference type="AlphaFoldDB" id="A0A0M3AT40"/>
<dbReference type="EMBL" id="LBIC01000005">
    <property type="protein sequence ID" value="KKW92111.1"/>
    <property type="molecule type" value="Genomic_DNA"/>
</dbReference>
<dbReference type="Proteomes" id="UP000033874">
    <property type="component" value="Unassembled WGS sequence"/>
</dbReference>
<name>A0A0M3AT40_9SPHN</name>
<dbReference type="STRING" id="56193.YP76_13080"/>
<keyword evidence="1 4" id="KW-0349">Heme</keyword>
<evidence type="ECO:0000259" key="6">
    <source>
        <dbReference type="PROSITE" id="PS51007"/>
    </source>
</evidence>
<reference evidence="7 8" key="1">
    <citation type="submission" date="2015-04" db="EMBL/GenBank/DDBJ databases">
        <title>Genome sequence of aromatic hydrocarbons-degrading Sphingobium chungbukense DJ77.</title>
        <authorList>
            <person name="Kim Y.-C."/>
            <person name="Chae J.-C."/>
        </authorList>
    </citation>
    <scope>NUCLEOTIDE SEQUENCE [LARGE SCALE GENOMIC DNA]</scope>
    <source>
        <strain evidence="7 8">DJ77</strain>
    </source>
</reference>
<dbReference type="InterPro" id="IPR009056">
    <property type="entry name" value="Cyt_c-like_dom"/>
</dbReference>
<dbReference type="PROSITE" id="PS51257">
    <property type="entry name" value="PROKAR_LIPOPROTEIN"/>
    <property type="match status" value="1"/>
</dbReference>
<feature type="signal peptide" evidence="5">
    <location>
        <begin position="1"/>
        <end position="25"/>
    </location>
</feature>
<feature type="chain" id="PRO_5005650576" description="Cytochrome c domain-containing protein" evidence="5">
    <location>
        <begin position="26"/>
        <end position="134"/>
    </location>
</feature>
<evidence type="ECO:0000256" key="1">
    <source>
        <dbReference type="ARBA" id="ARBA00022617"/>
    </source>
</evidence>
<dbReference type="PATRIC" id="fig|56193.3.peg.2723"/>
<dbReference type="SUPFAM" id="SSF46626">
    <property type="entry name" value="Cytochrome c"/>
    <property type="match status" value="1"/>
</dbReference>
<keyword evidence="2 4" id="KW-0479">Metal-binding</keyword>
<dbReference type="PROSITE" id="PS51007">
    <property type="entry name" value="CYTC"/>
    <property type="match status" value="1"/>
</dbReference>
<dbReference type="GO" id="GO:0046872">
    <property type="term" value="F:metal ion binding"/>
    <property type="evidence" value="ECO:0007669"/>
    <property type="project" value="UniProtKB-KW"/>
</dbReference>
<keyword evidence="8" id="KW-1185">Reference proteome</keyword>
<organism evidence="7 8">
    <name type="scientific">Sphingobium chungbukense</name>
    <dbReference type="NCBI Taxonomy" id="56193"/>
    <lineage>
        <taxon>Bacteria</taxon>
        <taxon>Pseudomonadati</taxon>
        <taxon>Pseudomonadota</taxon>
        <taxon>Alphaproteobacteria</taxon>
        <taxon>Sphingomonadales</taxon>
        <taxon>Sphingomonadaceae</taxon>
        <taxon>Sphingobium</taxon>
    </lineage>
</organism>
<feature type="domain" description="Cytochrome c" evidence="6">
    <location>
        <begin position="43"/>
        <end position="127"/>
    </location>
</feature>
<evidence type="ECO:0000256" key="5">
    <source>
        <dbReference type="SAM" id="SignalP"/>
    </source>
</evidence>
<comment type="caution">
    <text evidence="7">The sequence shown here is derived from an EMBL/GenBank/DDBJ whole genome shotgun (WGS) entry which is preliminary data.</text>
</comment>
<evidence type="ECO:0000313" key="8">
    <source>
        <dbReference type="Proteomes" id="UP000033874"/>
    </source>
</evidence>
<evidence type="ECO:0000313" key="7">
    <source>
        <dbReference type="EMBL" id="KKW92111.1"/>
    </source>
</evidence>
<evidence type="ECO:0000256" key="4">
    <source>
        <dbReference type="PROSITE-ProRule" id="PRU00433"/>
    </source>
</evidence>
<dbReference type="InterPro" id="IPR036909">
    <property type="entry name" value="Cyt_c-like_dom_sf"/>
</dbReference>
<dbReference type="Pfam" id="PF13442">
    <property type="entry name" value="Cytochrome_CBB3"/>
    <property type="match status" value="1"/>
</dbReference>
<evidence type="ECO:0000256" key="3">
    <source>
        <dbReference type="ARBA" id="ARBA00023004"/>
    </source>
</evidence>
<dbReference type="Gene3D" id="1.10.760.10">
    <property type="entry name" value="Cytochrome c-like domain"/>
    <property type="match status" value="1"/>
</dbReference>
<evidence type="ECO:0000256" key="2">
    <source>
        <dbReference type="ARBA" id="ARBA00022723"/>
    </source>
</evidence>
<sequence length="134" mass="14240">MRRNGSFWATAGTMALALTALVACARPDGGEKADAATVEPSASAMSPGEKLYRQECGFCHIGHNTGTIMLERRLGEGQGELAKRTDLDADFVVSVARNGLMSMPPISRVEVTDEELKLIAGYLARNNKAGEAAK</sequence>
<dbReference type="GO" id="GO:0020037">
    <property type="term" value="F:heme binding"/>
    <property type="evidence" value="ECO:0007669"/>
    <property type="project" value="InterPro"/>
</dbReference>
<protein>
    <recommendedName>
        <fullName evidence="6">Cytochrome c domain-containing protein</fullName>
    </recommendedName>
</protein>
<keyword evidence="5" id="KW-0732">Signal</keyword>
<accession>A0A0M3AT40</accession>
<proteinExistence type="predicted"/>
<keyword evidence="3 4" id="KW-0408">Iron</keyword>